<dbReference type="Pfam" id="PF01555">
    <property type="entry name" value="N6_N4_Mtase"/>
    <property type="match status" value="1"/>
</dbReference>
<dbReference type="GO" id="GO:0015667">
    <property type="term" value="F:site-specific DNA-methyltransferase (cytosine-N4-specific) activity"/>
    <property type="evidence" value="ECO:0007669"/>
    <property type="project" value="UniProtKB-EC"/>
</dbReference>
<evidence type="ECO:0000256" key="5">
    <source>
        <dbReference type="ARBA" id="ARBA00022747"/>
    </source>
</evidence>
<reference evidence="11 12" key="1">
    <citation type="submission" date="2018-02" db="EMBL/GenBank/DDBJ databases">
        <title>8 Nocardia nova and 1 Nocardia cyriacigeorgica strain used for evolution to TMP-SMX.</title>
        <authorList>
            <person name="Mehta H."/>
            <person name="Weng J."/>
            <person name="Shamoo Y."/>
        </authorList>
    </citation>
    <scope>NUCLEOTIDE SEQUENCE [LARGE SCALE GENOMIC DNA]</scope>
    <source>
        <strain evidence="11 12">MDA3139</strain>
    </source>
</reference>
<evidence type="ECO:0000313" key="12">
    <source>
        <dbReference type="Proteomes" id="UP000239874"/>
    </source>
</evidence>
<evidence type="ECO:0000256" key="8">
    <source>
        <dbReference type="RuleBase" id="RU362026"/>
    </source>
</evidence>
<proteinExistence type="inferred from homology"/>
<accession>A0A2S6AHQ4</accession>
<dbReference type="GO" id="GO:0009307">
    <property type="term" value="P:DNA restriction-modification system"/>
    <property type="evidence" value="ECO:0007669"/>
    <property type="project" value="UniProtKB-KW"/>
</dbReference>
<protein>
    <recommendedName>
        <fullName evidence="8">Methyltransferase</fullName>
        <ecNumber evidence="8">2.1.1.-</ecNumber>
    </recommendedName>
</protein>
<name>A0A2S6AHQ4_9NOCA</name>
<feature type="region of interest" description="Disordered" evidence="9">
    <location>
        <begin position="164"/>
        <end position="190"/>
    </location>
</feature>
<keyword evidence="4" id="KW-0949">S-adenosyl-L-methionine</keyword>
<dbReference type="EMBL" id="PSZC01000028">
    <property type="protein sequence ID" value="PPJ34756.1"/>
    <property type="molecule type" value="Genomic_DNA"/>
</dbReference>
<organism evidence="11 12">
    <name type="scientific">Nocardia nova</name>
    <dbReference type="NCBI Taxonomy" id="37330"/>
    <lineage>
        <taxon>Bacteria</taxon>
        <taxon>Bacillati</taxon>
        <taxon>Actinomycetota</taxon>
        <taxon>Actinomycetes</taxon>
        <taxon>Mycobacteriales</taxon>
        <taxon>Nocardiaceae</taxon>
        <taxon>Nocardia</taxon>
    </lineage>
</organism>
<evidence type="ECO:0000256" key="6">
    <source>
        <dbReference type="ARBA" id="ARBA00023125"/>
    </source>
</evidence>
<keyword evidence="6" id="KW-0238">DNA-binding</keyword>
<evidence type="ECO:0000256" key="1">
    <source>
        <dbReference type="ARBA" id="ARBA00010203"/>
    </source>
</evidence>
<evidence type="ECO:0000256" key="9">
    <source>
        <dbReference type="SAM" id="MobiDB-lite"/>
    </source>
</evidence>
<dbReference type="GO" id="GO:0003677">
    <property type="term" value="F:DNA binding"/>
    <property type="evidence" value="ECO:0007669"/>
    <property type="project" value="UniProtKB-KW"/>
</dbReference>
<keyword evidence="5" id="KW-0680">Restriction system</keyword>
<comment type="similarity">
    <text evidence="1">Belongs to the N(4)/N(6)-methyltransferase family. N(4) subfamily.</text>
</comment>
<dbReference type="Gene3D" id="3.40.50.150">
    <property type="entry name" value="Vaccinia Virus protein VP39"/>
    <property type="match status" value="1"/>
</dbReference>
<dbReference type="PRINTS" id="PR00508">
    <property type="entry name" value="S21N4MTFRASE"/>
</dbReference>
<dbReference type="InterPro" id="IPR029063">
    <property type="entry name" value="SAM-dependent_MTases_sf"/>
</dbReference>
<dbReference type="Proteomes" id="UP000239874">
    <property type="component" value="Unassembled WGS sequence"/>
</dbReference>
<evidence type="ECO:0000256" key="4">
    <source>
        <dbReference type="ARBA" id="ARBA00022691"/>
    </source>
</evidence>
<feature type="domain" description="DNA methylase N-4/N-6" evidence="10">
    <location>
        <begin position="25"/>
        <end position="320"/>
    </location>
</feature>
<dbReference type="GO" id="GO:0008170">
    <property type="term" value="F:N-methyltransferase activity"/>
    <property type="evidence" value="ECO:0007669"/>
    <property type="project" value="InterPro"/>
</dbReference>
<dbReference type="GO" id="GO:0032259">
    <property type="term" value="P:methylation"/>
    <property type="evidence" value="ECO:0007669"/>
    <property type="project" value="UniProtKB-KW"/>
</dbReference>
<comment type="caution">
    <text evidence="11">The sequence shown here is derived from an EMBL/GenBank/DDBJ whole genome shotgun (WGS) entry which is preliminary data.</text>
</comment>
<dbReference type="InterPro" id="IPR002941">
    <property type="entry name" value="DNA_methylase_N4/N6"/>
</dbReference>
<keyword evidence="2 11" id="KW-0489">Methyltransferase</keyword>
<dbReference type="InterPro" id="IPR017985">
    <property type="entry name" value="MeTrfase_CN4_CS"/>
</dbReference>
<keyword evidence="3 11" id="KW-0808">Transferase</keyword>
<gene>
    <name evidence="11" type="ORF">C5E45_29360</name>
</gene>
<evidence type="ECO:0000259" key="10">
    <source>
        <dbReference type="Pfam" id="PF01555"/>
    </source>
</evidence>
<evidence type="ECO:0000256" key="2">
    <source>
        <dbReference type="ARBA" id="ARBA00022603"/>
    </source>
</evidence>
<evidence type="ECO:0000256" key="3">
    <source>
        <dbReference type="ARBA" id="ARBA00022679"/>
    </source>
</evidence>
<dbReference type="OrthoDB" id="9773060at2"/>
<evidence type="ECO:0000256" key="7">
    <source>
        <dbReference type="ARBA" id="ARBA00049120"/>
    </source>
</evidence>
<dbReference type="PROSITE" id="PS00093">
    <property type="entry name" value="N4_MTASE"/>
    <property type="match status" value="1"/>
</dbReference>
<evidence type="ECO:0000313" key="11">
    <source>
        <dbReference type="EMBL" id="PPJ34756.1"/>
    </source>
</evidence>
<dbReference type="InterPro" id="IPR001091">
    <property type="entry name" value="RM_Methyltransferase"/>
</dbReference>
<dbReference type="EC" id="2.1.1.-" evidence="8"/>
<dbReference type="AlphaFoldDB" id="A0A2S6AHQ4"/>
<dbReference type="RefSeq" id="WP_104378274.1">
    <property type="nucleotide sequence ID" value="NZ_PSZC01000028.1"/>
</dbReference>
<comment type="catalytic activity">
    <reaction evidence="7">
        <text>a 2'-deoxycytidine in DNA + S-adenosyl-L-methionine = an N(4)-methyl-2'-deoxycytidine in DNA + S-adenosyl-L-homocysteine + H(+)</text>
        <dbReference type="Rhea" id="RHEA:16857"/>
        <dbReference type="Rhea" id="RHEA-COMP:11369"/>
        <dbReference type="Rhea" id="RHEA-COMP:13674"/>
        <dbReference type="ChEBI" id="CHEBI:15378"/>
        <dbReference type="ChEBI" id="CHEBI:57856"/>
        <dbReference type="ChEBI" id="CHEBI:59789"/>
        <dbReference type="ChEBI" id="CHEBI:85452"/>
        <dbReference type="ChEBI" id="CHEBI:137933"/>
        <dbReference type="EC" id="2.1.1.113"/>
    </reaction>
</comment>
<sequence>MTLSRNSLLIGDATTRLRQMPDAAVDMVLTSPPYFRLRNYKATGQLGLESHVDEWTGRLLEVSRQVHRVLVPTGTYWLNLGDTYSTHRRQGAAYKSLLLAPERLLLGLQSDGWIVRNKIVWAKSNPIPSNTRDRLNTTYELVYVLAKQSSYFFDLDSIRTPHLSRPPKSPLTAVPHRGREWRGPNTDTTNGLAVVKQEGRVGHPLGKNPGDVWRLATSTFRGAHHATFPLSLADRAIQAGAPEQRCSVCRLPLRRRVIRQLGGRAVRSALAPSCHCDAVPEPGLVLDPFMGSGTTAVAAERLGRDWIGVELNPVFARLASKRIEAARTAASPIRPRAGPVEAAA</sequence>
<dbReference type="SUPFAM" id="SSF53335">
    <property type="entry name" value="S-adenosyl-L-methionine-dependent methyltransferases"/>
    <property type="match status" value="1"/>
</dbReference>